<evidence type="ECO:0000256" key="7">
    <source>
        <dbReference type="RuleBase" id="RU000320"/>
    </source>
</evidence>
<evidence type="ECO:0000259" key="12">
    <source>
        <dbReference type="Pfam" id="PF13244"/>
    </source>
</evidence>
<accession>A0ABZ3C6B2</accession>
<dbReference type="InterPro" id="IPR050616">
    <property type="entry name" value="CPA3_Na-H_Antiporter_A"/>
</dbReference>
<feature type="transmembrane region" description="Helical" evidence="9">
    <location>
        <begin position="913"/>
        <end position="934"/>
    </location>
</feature>
<name>A0ABZ3C6B2_9ACTN</name>
<dbReference type="PRINTS" id="PR01434">
    <property type="entry name" value="NADHDHGNASE5"/>
</dbReference>
<dbReference type="Pfam" id="PF13244">
    <property type="entry name" value="MbhD"/>
    <property type="match status" value="1"/>
</dbReference>
<feature type="transmembrane region" description="Helical" evidence="9">
    <location>
        <begin position="568"/>
        <end position="586"/>
    </location>
</feature>
<feature type="transmembrane region" description="Helical" evidence="9">
    <location>
        <begin position="805"/>
        <end position="822"/>
    </location>
</feature>
<evidence type="ECO:0000256" key="5">
    <source>
        <dbReference type="ARBA" id="ARBA00022989"/>
    </source>
</evidence>
<organism evidence="14 15">
    <name type="scientific">Propioniciclava soli</name>
    <dbReference type="NCBI Taxonomy" id="2775081"/>
    <lineage>
        <taxon>Bacteria</taxon>
        <taxon>Bacillati</taxon>
        <taxon>Actinomycetota</taxon>
        <taxon>Actinomycetes</taxon>
        <taxon>Propionibacteriales</taxon>
        <taxon>Propionibacteriaceae</taxon>
        <taxon>Propioniciclava</taxon>
    </lineage>
</organism>
<protein>
    <submittedName>
        <fullName evidence="14">Na+/H+ antiporter subunit A</fullName>
    </submittedName>
</protein>
<feature type="transmembrane region" description="Helical" evidence="9">
    <location>
        <begin position="403"/>
        <end position="430"/>
    </location>
</feature>
<feature type="transmembrane region" description="Helical" evidence="9">
    <location>
        <begin position="685"/>
        <end position="703"/>
    </location>
</feature>
<dbReference type="InterPro" id="IPR007182">
    <property type="entry name" value="MnhB"/>
</dbReference>
<feature type="domain" description="Na+/H+ antiporter MnhB subunit-related protein" evidence="11">
    <location>
        <begin position="798"/>
        <end position="934"/>
    </location>
</feature>
<evidence type="ECO:0000256" key="9">
    <source>
        <dbReference type="SAM" id="Phobius"/>
    </source>
</evidence>
<reference evidence="14 15" key="1">
    <citation type="journal article" date="2023" name="Environ Microbiome">
        <title>A coral-associated actinobacterium mitigates coral bleaching under heat stress.</title>
        <authorList>
            <person name="Li J."/>
            <person name="Zou Y."/>
            <person name="Li Q."/>
            <person name="Zhang J."/>
            <person name="Bourne D.G."/>
            <person name="Lyu Y."/>
            <person name="Liu C."/>
            <person name="Zhang S."/>
        </authorList>
    </citation>
    <scope>NUCLEOTIDE SEQUENCE [LARGE SCALE GENOMIC DNA]</scope>
    <source>
        <strain evidence="14 15">SCSIO 13291</strain>
    </source>
</reference>
<feature type="transmembrane region" description="Helical" evidence="9">
    <location>
        <begin position="127"/>
        <end position="144"/>
    </location>
</feature>
<keyword evidence="5 9" id="KW-1133">Transmembrane helix</keyword>
<evidence type="ECO:0000259" key="11">
    <source>
        <dbReference type="Pfam" id="PF04039"/>
    </source>
</evidence>
<dbReference type="PANTHER" id="PTHR43373:SF1">
    <property type="entry name" value="NA(+)_H(+) ANTIPORTER SUBUNIT A"/>
    <property type="match status" value="1"/>
</dbReference>
<feature type="transmembrane region" description="Helical" evidence="9">
    <location>
        <begin position="623"/>
        <end position="640"/>
    </location>
</feature>
<dbReference type="NCBIfam" id="NF009284">
    <property type="entry name" value="PRK12644.1"/>
    <property type="match status" value="1"/>
</dbReference>
<feature type="transmembrane region" description="Helical" evidence="9">
    <location>
        <begin position="102"/>
        <end position="121"/>
    </location>
</feature>
<feature type="domain" description="MrpA C-terminal/MbhE" evidence="13">
    <location>
        <begin position="685"/>
        <end position="759"/>
    </location>
</feature>
<feature type="transmembrane region" description="Helical" evidence="9">
    <location>
        <begin position="316"/>
        <end position="340"/>
    </location>
</feature>
<feature type="transmembrane region" description="Helical" evidence="9">
    <location>
        <begin position="494"/>
        <end position="518"/>
    </location>
</feature>
<keyword evidence="4 7" id="KW-0812">Transmembrane</keyword>
<feature type="transmembrane region" description="Helical" evidence="9">
    <location>
        <begin position="187"/>
        <end position="210"/>
    </location>
</feature>
<evidence type="ECO:0000259" key="13">
    <source>
        <dbReference type="Pfam" id="PF20501"/>
    </source>
</evidence>
<feature type="transmembrane region" description="Helical" evidence="9">
    <location>
        <begin position="246"/>
        <end position="279"/>
    </location>
</feature>
<evidence type="ECO:0000256" key="6">
    <source>
        <dbReference type="ARBA" id="ARBA00023136"/>
    </source>
</evidence>
<evidence type="ECO:0000256" key="1">
    <source>
        <dbReference type="ARBA" id="ARBA00004651"/>
    </source>
</evidence>
<evidence type="ECO:0000256" key="3">
    <source>
        <dbReference type="ARBA" id="ARBA00022475"/>
    </source>
</evidence>
<evidence type="ECO:0000313" key="14">
    <source>
        <dbReference type="EMBL" id="WZW97352.1"/>
    </source>
</evidence>
<evidence type="ECO:0000313" key="15">
    <source>
        <dbReference type="Proteomes" id="UP001434337"/>
    </source>
</evidence>
<keyword evidence="2" id="KW-0813">Transport</keyword>
<feature type="transmembrane region" description="Helical" evidence="9">
    <location>
        <begin position="291"/>
        <end position="310"/>
    </location>
</feature>
<evidence type="ECO:0000259" key="10">
    <source>
        <dbReference type="Pfam" id="PF00361"/>
    </source>
</evidence>
<feature type="transmembrane region" description="Helical" evidence="9">
    <location>
        <begin position="451"/>
        <end position="474"/>
    </location>
</feature>
<feature type="domain" description="NADH:quinone oxidoreductase/Mrp antiporter transmembrane" evidence="10">
    <location>
        <begin position="123"/>
        <end position="394"/>
    </location>
</feature>
<feature type="transmembrane region" description="Helical" evidence="9">
    <location>
        <begin position="222"/>
        <end position="240"/>
    </location>
</feature>
<feature type="transmembrane region" description="Helical" evidence="9">
    <location>
        <begin position="361"/>
        <end position="383"/>
    </location>
</feature>
<dbReference type="Pfam" id="PF20501">
    <property type="entry name" value="MbhE"/>
    <property type="match status" value="1"/>
</dbReference>
<feature type="transmembrane region" description="Helical" evidence="9">
    <location>
        <begin position="598"/>
        <end position="616"/>
    </location>
</feature>
<evidence type="ECO:0000256" key="4">
    <source>
        <dbReference type="ARBA" id="ARBA00022692"/>
    </source>
</evidence>
<proteinExistence type="predicted"/>
<comment type="subcellular location">
    <subcellularLocation>
        <location evidence="1">Cell membrane</location>
        <topology evidence="1">Multi-pass membrane protein</topology>
    </subcellularLocation>
    <subcellularLocation>
        <location evidence="7">Membrane</location>
        <topology evidence="7">Multi-pass membrane protein</topology>
    </subcellularLocation>
</comment>
<dbReference type="Pfam" id="PF04039">
    <property type="entry name" value="MnhB"/>
    <property type="match status" value="1"/>
</dbReference>
<feature type="transmembrane region" description="Helical" evidence="9">
    <location>
        <begin position="646"/>
        <end position="665"/>
    </location>
</feature>
<evidence type="ECO:0000256" key="2">
    <source>
        <dbReference type="ARBA" id="ARBA00022448"/>
    </source>
</evidence>
<feature type="region of interest" description="Disordered" evidence="8">
    <location>
        <begin position="947"/>
        <end position="973"/>
    </location>
</feature>
<evidence type="ECO:0000256" key="8">
    <source>
        <dbReference type="SAM" id="MobiDB-lite"/>
    </source>
</evidence>
<dbReference type="PANTHER" id="PTHR43373">
    <property type="entry name" value="NA(+)/H(+) ANTIPORTER SUBUNIT"/>
    <property type="match status" value="1"/>
</dbReference>
<keyword evidence="3" id="KW-1003">Cell membrane</keyword>
<dbReference type="RefSeq" id="WP_342371801.1">
    <property type="nucleotide sequence ID" value="NZ_CP115965.1"/>
</dbReference>
<feature type="transmembrane region" description="Helical" evidence="9">
    <location>
        <begin position="861"/>
        <end position="880"/>
    </location>
</feature>
<feature type="transmembrane region" description="Helical" evidence="9">
    <location>
        <begin position="828"/>
        <end position="849"/>
    </location>
</feature>
<dbReference type="Pfam" id="PF00361">
    <property type="entry name" value="Proton_antipo_M"/>
    <property type="match status" value="1"/>
</dbReference>
<gene>
    <name evidence="14" type="ORF">PCC79_10535</name>
</gene>
<feature type="domain" description="MrpA C-terminal/MbhD" evidence="12">
    <location>
        <begin position="607"/>
        <end position="670"/>
    </location>
</feature>
<dbReference type="InterPro" id="IPR046806">
    <property type="entry name" value="MrpA_C/MbhE"/>
</dbReference>
<keyword evidence="15" id="KW-1185">Reference proteome</keyword>
<feature type="transmembrane region" description="Helical" evidence="9">
    <location>
        <begin position="745"/>
        <end position="765"/>
    </location>
</feature>
<dbReference type="EMBL" id="CP115965">
    <property type="protein sequence ID" value="WZW97352.1"/>
    <property type="molecule type" value="Genomic_DNA"/>
</dbReference>
<feature type="transmembrane region" description="Helical" evidence="9">
    <location>
        <begin position="156"/>
        <end position="181"/>
    </location>
</feature>
<sequence length="973" mass="101825">MLLCLVAAHFVVASLATLGSRVAGRNAFAIAALVPAATFVWALTLGPSLLAGGTYVEVLPWIPTLKVALAFHIGIVQWLMTLVVSGIGTLILLYCRWYFSSVPARTLGLLVAFAGAMLGLVTADDLVVLYVFWELTTVFSYLLIGHDSSRRANRAAAMTALIVTTAGGLAMLIGIVTLGLATGSFRLQAIIAAVPSGAAVTAGALLMLVGALSKSAMAPFHFWLPGAMAAPTPVSAYLHAATMVKAGVYLVAVLAPAFAGVVGWREAVTVLGAITMILGGWRALRQNDLKLLLAYGTVSQLGFITLLAGLGTKAAALAGVAMLVAHALFKATLFLTVGVIDHATGTRDLTKLSGLGRQLPVLAVVAGLAAASMAGLPPLFGFVAKESALYALTRLVGGDGIGIPPAVAVLLIAAIVAGSALTMAYSLRFWWGAFADKPRKEPTAIGHAPEIGFLASPVLLGVASLAFGFLGPTLTSVLWGYVDSVPTGGEPHELGLWHGFTVPLGLSATALLGGYVLFHFRASVARVQATFPRLTAADEMYRRLMRMVDSLAVETTARVQRGSLASTLSMILTVFVIGVAGSLLFLPAWPQVRAWDSLAQLAVGVVTSIAAINLMWVRGRIRAILTAGATGLGTSLLFLFHGAPDLALTQVLVETASVLIFLLVLRSLPKFFTDRPLQSSRWWRLLLAASVGGSVTASILVAASSRTHEPASAGLETLAYEFGYGRNVVNVILVDTRVWDTMGELTVLVVAATGVASLIFLRSRVTGRRHAVRRRVEQNEGAWLRGSNDLNPASRSLIFEVTTRLLFGAMMLFSLYLLIAGHNLPGGGFAGGLVAGLALIVRYLAAGAAELEEAAPVDAGRLMGVGLVVSIATALAPAAFGGRIFQSYDVHLTIGALEAVPTPWGPVNLFGDLHLVTSTAFDIGVYLIVVGMVLDVVRSLGAGIDQQRAEERSPLPRPDSTTAVPASARRPVR</sequence>
<keyword evidence="6 9" id="KW-0472">Membrane</keyword>
<dbReference type="InterPro" id="IPR025383">
    <property type="entry name" value="MrpA_C/MbhD"/>
</dbReference>
<dbReference type="InterPro" id="IPR001750">
    <property type="entry name" value="ND/Mrp_TM"/>
</dbReference>
<dbReference type="Proteomes" id="UP001434337">
    <property type="component" value="Chromosome"/>
</dbReference>
<feature type="transmembrane region" description="Helical" evidence="9">
    <location>
        <begin position="69"/>
        <end position="95"/>
    </location>
</feature>